<gene>
    <name evidence="1" type="ORF">CAEBREN_03003</name>
</gene>
<evidence type="ECO:0000313" key="2">
    <source>
        <dbReference type="Proteomes" id="UP000008068"/>
    </source>
</evidence>
<dbReference type="HOGENOM" id="CLU_676575_0_0_1"/>
<reference evidence="2" key="1">
    <citation type="submission" date="2011-07" db="EMBL/GenBank/DDBJ databases">
        <authorList>
            <consortium name="Caenorhabditis brenneri Sequencing and Analysis Consortium"/>
            <person name="Wilson R.K."/>
        </authorList>
    </citation>
    <scope>NUCLEOTIDE SEQUENCE [LARGE SCALE GENOMIC DNA]</scope>
    <source>
        <strain evidence="2">PB2801</strain>
    </source>
</reference>
<protein>
    <submittedName>
        <fullName evidence="1">Uncharacterized protein</fullName>
    </submittedName>
</protein>
<keyword evidence="2" id="KW-1185">Reference proteome</keyword>
<accession>G0NXG4</accession>
<evidence type="ECO:0000313" key="1">
    <source>
        <dbReference type="EMBL" id="EGT39514.1"/>
    </source>
</evidence>
<dbReference type="Pfam" id="PF05075">
    <property type="entry name" value="DUF684"/>
    <property type="match status" value="1"/>
</dbReference>
<dbReference type="PANTHER" id="PTHR31464:SF7">
    <property type="entry name" value="DUF4781 DOMAIN-CONTAINING PROTEIN"/>
    <property type="match status" value="1"/>
</dbReference>
<dbReference type="PANTHER" id="PTHR31464">
    <property type="entry name" value="PROTEIN CBG01266"/>
    <property type="match status" value="1"/>
</dbReference>
<proteinExistence type="predicted"/>
<name>G0NXG4_CAEBE</name>
<dbReference type="AlphaFoldDB" id="G0NXG4"/>
<dbReference type="InterPro" id="IPR007767">
    <property type="entry name" value="DUF684"/>
</dbReference>
<dbReference type="Proteomes" id="UP000008068">
    <property type="component" value="Unassembled WGS sequence"/>
</dbReference>
<dbReference type="InParanoid" id="G0NXG4"/>
<organism evidence="2">
    <name type="scientific">Caenorhabditis brenneri</name>
    <name type="common">Nematode worm</name>
    <dbReference type="NCBI Taxonomy" id="135651"/>
    <lineage>
        <taxon>Eukaryota</taxon>
        <taxon>Metazoa</taxon>
        <taxon>Ecdysozoa</taxon>
        <taxon>Nematoda</taxon>
        <taxon>Chromadorea</taxon>
        <taxon>Rhabditida</taxon>
        <taxon>Rhabditina</taxon>
        <taxon>Rhabditomorpha</taxon>
        <taxon>Rhabditoidea</taxon>
        <taxon>Rhabditidae</taxon>
        <taxon>Peloderinae</taxon>
        <taxon>Caenorhabditis</taxon>
    </lineage>
</organism>
<dbReference type="EMBL" id="GL379971">
    <property type="protein sequence ID" value="EGT39514.1"/>
    <property type="molecule type" value="Genomic_DNA"/>
</dbReference>
<sequence>MSEVLKELEVYSVENVTIKDKSMKKSLFSTTDSVPGSLRINKVTSSTADMSSDEKMSATDYISKTIEIFQILLNSGIKGLEAHKPETERTKKWLKGLNALSGLTEIFKGIVTITTAADDDPMATKLRLLRGEVDKTLMSALQYKDTNPIRIELDRQTDKRQQTFQKWESMISRLLGYFMIIEYAAIGYLKHDTKDFDLISKKSMEIMSYVDGLRENYHLEADYWPKLKVFLENKVKSKKISHGELLQAIEHELRKYKTTDAFFVYVTTDNKKRDEDFNIFCTNDDDKVLTSETMDDNPTKIFALIYRNSEFHKKSEEDFSKLYQDIEKCENVNLPFEGSIKTMLEEKLIGEGNPLEHYGLIAFYDFATGRCRTVNIPKTFKWAKSVARVNFQNKYSRDWPFAIVAFF</sequence>